<feature type="transmembrane region" description="Helical" evidence="7">
    <location>
        <begin position="71"/>
        <end position="91"/>
    </location>
</feature>
<evidence type="ECO:0000256" key="3">
    <source>
        <dbReference type="ARBA" id="ARBA00022692"/>
    </source>
</evidence>
<name>A0A840QJ22_9PSEU</name>
<reference evidence="9 10" key="1">
    <citation type="submission" date="2020-08" db="EMBL/GenBank/DDBJ databases">
        <title>Sequencing the genomes of 1000 actinobacteria strains.</title>
        <authorList>
            <person name="Klenk H.-P."/>
        </authorList>
    </citation>
    <scope>NUCLEOTIDE SEQUENCE [LARGE SCALE GENOMIC DNA]</scope>
    <source>
        <strain evidence="9 10">DSM 45584</strain>
    </source>
</reference>
<feature type="transmembrane region" description="Helical" evidence="7">
    <location>
        <begin position="302"/>
        <end position="323"/>
    </location>
</feature>
<feature type="transmembrane region" description="Helical" evidence="7">
    <location>
        <begin position="390"/>
        <end position="412"/>
    </location>
</feature>
<dbReference type="InterPro" id="IPR036259">
    <property type="entry name" value="MFS_trans_sf"/>
</dbReference>
<proteinExistence type="inferred from homology"/>
<keyword evidence="5" id="KW-0534">Nitrate assimilation</keyword>
<evidence type="ECO:0000256" key="7">
    <source>
        <dbReference type="SAM" id="Phobius"/>
    </source>
</evidence>
<evidence type="ECO:0000256" key="5">
    <source>
        <dbReference type="ARBA" id="ARBA00023063"/>
    </source>
</evidence>
<comment type="similarity">
    <text evidence="2">Belongs to the major facilitator superfamily. Nitrate/nitrite porter (TC 2.A.1.8) family.</text>
</comment>
<evidence type="ECO:0000313" key="10">
    <source>
        <dbReference type="Proteomes" id="UP000584374"/>
    </source>
</evidence>
<feature type="transmembrane region" description="Helical" evidence="7">
    <location>
        <begin position="231"/>
        <end position="257"/>
    </location>
</feature>
<feature type="transmembrane region" description="Helical" evidence="7">
    <location>
        <begin position="161"/>
        <end position="180"/>
    </location>
</feature>
<dbReference type="GO" id="GO:0015112">
    <property type="term" value="F:nitrate transmembrane transporter activity"/>
    <property type="evidence" value="ECO:0007669"/>
    <property type="project" value="InterPro"/>
</dbReference>
<dbReference type="Pfam" id="PF07690">
    <property type="entry name" value="MFS_1"/>
    <property type="match status" value="1"/>
</dbReference>
<gene>
    <name evidence="9" type="ORF">BJ970_005077</name>
</gene>
<organism evidence="9 10">
    <name type="scientific">Saccharopolyspora phatthalungensis</name>
    <dbReference type="NCBI Taxonomy" id="664693"/>
    <lineage>
        <taxon>Bacteria</taxon>
        <taxon>Bacillati</taxon>
        <taxon>Actinomycetota</taxon>
        <taxon>Actinomycetes</taxon>
        <taxon>Pseudonocardiales</taxon>
        <taxon>Pseudonocardiaceae</taxon>
        <taxon>Saccharopolyspora</taxon>
    </lineage>
</organism>
<accession>A0A840QJ22</accession>
<dbReference type="PROSITE" id="PS50850">
    <property type="entry name" value="MFS"/>
    <property type="match status" value="1"/>
</dbReference>
<dbReference type="PANTHER" id="PTHR23515">
    <property type="entry name" value="HIGH-AFFINITY NITRATE TRANSPORTER 2.3"/>
    <property type="match status" value="1"/>
</dbReference>
<evidence type="ECO:0000256" key="2">
    <source>
        <dbReference type="ARBA" id="ARBA00008432"/>
    </source>
</evidence>
<dbReference type="AlphaFoldDB" id="A0A840QJ22"/>
<protein>
    <submittedName>
        <fullName evidence="9">NNP family nitrate/nitrite transporter-like MFS transporter</fullName>
    </submittedName>
</protein>
<comment type="subcellular location">
    <subcellularLocation>
        <location evidence="1">Cell membrane</location>
        <topology evidence="1">Multi-pass membrane protein</topology>
    </subcellularLocation>
</comment>
<evidence type="ECO:0000256" key="6">
    <source>
        <dbReference type="ARBA" id="ARBA00023136"/>
    </source>
</evidence>
<keyword evidence="4 7" id="KW-1133">Transmembrane helix</keyword>
<dbReference type="Gene3D" id="1.20.1250.20">
    <property type="entry name" value="MFS general substrate transporter like domains"/>
    <property type="match status" value="1"/>
</dbReference>
<dbReference type="GO" id="GO:0005886">
    <property type="term" value="C:plasma membrane"/>
    <property type="evidence" value="ECO:0007669"/>
    <property type="project" value="UniProtKB-SubCell"/>
</dbReference>
<comment type="caution">
    <text evidence="9">The sequence shown here is derived from an EMBL/GenBank/DDBJ whole genome shotgun (WGS) entry which is preliminary data.</text>
</comment>
<keyword evidence="6 7" id="KW-0472">Membrane</keyword>
<feature type="transmembrane region" description="Helical" evidence="7">
    <location>
        <begin position="272"/>
        <end position="290"/>
    </location>
</feature>
<dbReference type="GO" id="GO:0042128">
    <property type="term" value="P:nitrate assimilation"/>
    <property type="evidence" value="ECO:0007669"/>
    <property type="project" value="UniProtKB-KW"/>
</dbReference>
<feature type="transmembrane region" description="Helical" evidence="7">
    <location>
        <begin position="329"/>
        <end position="349"/>
    </location>
</feature>
<dbReference type="SUPFAM" id="SSF103473">
    <property type="entry name" value="MFS general substrate transporter"/>
    <property type="match status" value="1"/>
</dbReference>
<keyword evidence="10" id="KW-1185">Reference proteome</keyword>
<dbReference type="EMBL" id="JACHIW010000001">
    <property type="protein sequence ID" value="MBB5157543.1"/>
    <property type="molecule type" value="Genomic_DNA"/>
</dbReference>
<feature type="transmembrane region" description="Helical" evidence="7">
    <location>
        <begin position="36"/>
        <end position="59"/>
    </location>
</feature>
<evidence type="ECO:0000256" key="4">
    <source>
        <dbReference type="ARBA" id="ARBA00022989"/>
    </source>
</evidence>
<feature type="transmembrane region" description="Helical" evidence="7">
    <location>
        <begin position="361"/>
        <end position="384"/>
    </location>
</feature>
<dbReference type="InterPro" id="IPR011701">
    <property type="entry name" value="MFS"/>
</dbReference>
<evidence type="ECO:0000256" key="1">
    <source>
        <dbReference type="ARBA" id="ARBA00004651"/>
    </source>
</evidence>
<dbReference type="InterPro" id="IPR020846">
    <property type="entry name" value="MFS_dom"/>
</dbReference>
<dbReference type="Proteomes" id="UP000584374">
    <property type="component" value="Unassembled WGS sequence"/>
</dbReference>
<feature type="domain" description="Major facilitator superfamily (MFS) profile" evidence="8">
    <location>
        <begin position="37"/>
        <end position="416"/>
    </location>
</feature>
<dbReference type="InterPro" id="IPR044772">
    <property type="entry name" value="NO3_transporter"/>
</dbReference>
<feature type="transmembrane region" description="Helical" evidence="7">
    <location>
        <begin position="103"/>
        <end position="121"/>
    </location>
</feature>
<feature type="transmembrane region" description="Helical" evidence="7">
    <location>
        <begin position="127"/>
        <end position="149"/>
    </location>
</feature>
<feature type="transmembrane region" description="Helical" evidence="7">
    <location>
        <begin position="192"/>
        <end position="210"/>
    </location>
</feature>
<sequence length="419" mass="43325">MSEHSDYAGEESASAEAAHDIRHGVASERISGRARIVLVVATLAFLVNFWAWALLAPLAPSLGQSMRLTPFTQALLVALPVMIGSLGRVPVGSLTDRYGARPMFTLFSALTIIPVLTIGYLGRSMPVLMTGAILLGVGGTTFAIGVPAVNAWFPRRRRGMALGLFGLGTGGTAIASFTTIPLTKTFGPTAPFNTVAFALAVVAGLCWALLRDPADRVAPTESMIRRTTDTLRMPVTWQLAILYALTFGGFVAFSVYLPTYLKTAFDLDPADAAFRTAGFIVLAVLARPLGGWLSDHLSGTHVLGGCCVLAGLLAALASVELPLIPIGTIAFLSLAAVLGAGAGAVFALVGTLAPEGKVGAVTGVVGAAGGLGGFFPPLVMGSIYGTVGDYTYGLVLLAVTAMLCALLTYTALRHRATTA</sequence>
<evidence type="ECO:0000259" key="8">
    <source>
        <dbReference type="PROSITE" id="PS50850"/>
    </source>
</evidence>
<evidence type="ECO:0000313" key="9">
    <source>
        <dbReference type="EMBL" id="MBB5157543.1"/>
    </source>
</evidence>
<keyword evidence="3 7" id="KW-0812">Transmembrane</keyword>
<dbReference type="RefSeq" id="WP_312864398.1">
    <property type="nucleotide sequence ID" value="NZ_JACHIW010000001.1"/>
</dbReference>